<keyword evidence="1" id="KW-0732">Signal</keyword>
<sequence length="130" mass="13358">MKSFTGTRSKGATAAGKRPRVALRALAVVSTALALAIPVTSATATPAAAPAAIPPGLSCHTGKHAIDEYTGFALCRNNGSQTQTFWVHLVCGWAPDVDGNRVTVRPGESDQSTAHCGKIGTGIGEIHVRP</sequence>
<accession>A0A5N5EFL4</accession>
<evidence type="ECO:0000313" key="3">
    <source>
        <dbReference type="Proteomes" id="UP000326907"/>
    </source>
</evidence>
<comment type="caution">
    <text evidence="2">The sequence shown here is derived from an EMBL/GenBank/DDBJ whole genome shotgun (WGS) entry which is preliminary data.</text>
</comment>
<organism evidence="2 3">
    <name type="scientific">Streptomyces arboris</name>
    <dbReference type="NCBI Taxonomy" id="2600619"/>
    <lineage>
        <taxon>Bacteria</taxon>
        <taxon>Bacillati</taxon>
        <taxon>Actinomycetota</taxon>
        <taxon>Actinomycetes</taxon>
        <taxon>Kitasatosporales</taxon>
        <taxon>Streptomycetaceae</taxon>
        <taxon>Streptomyces</taxon>
    </lineage>
</organism>
<feature type="chain" id="PRO_5024832231" description="Secreted protein" evidence="1">
    <location>
        <begin position="45"/>
        <end position="130"/>
    </location>
</feature>
<keyword evidence="3" id="KW-1185">Reference proteome</keyword>
<dbReference type="Proteomes" id="UP000326907">
    <property type="component" value="Unassembled WGS sequence"/>
</dbReference>
<dbReference type="RefSeq" id="WP_151512716.1">
    <property type="nucleotide sequence ID" value="NZ_JBMVCA010000024.1"/>
</dbReference>
<reference evidence="2 3" key="1">
    <citation type="submission" date="2019-09" db="EMBL/GenBank/DDBJ databases">
        <authorList>
            <person name="Liu P."/>
        </authorList>
    </citation>
    <scope>NUCLEOTIDE SEQUENCE [LARGE SCALE GENOMIC DNA]</scope>
    <source>
        <strain evidence="2 3">TRM68085</strain>
    </source>
</reference>
<evidence type="ECO:0008006" key="4">
    <source>
        <dbReference type="Google" id="ProtNLM"/>
    </source>
</evidence>
<protein>
    <recommendedName>
        <fullName evidence="4">Secreted protein</fullName>
    </recommendedName>
</protein>
<evidence type="ECO:0000313" key="2">
    <source>
        <dbReference type="EMBL" id="KAB2589347.1"/>
    </source>
</evidence>
<evidence type="ECO:0000256" key="1">
    <source>
        <dbReference type="SAM" id="SignalP"/>
    </source>
</evidence>
<gene>
    <name evidence="2" type="ORF">F5983_27665</name>
</gene>
<dbReference type="EMBL" id="VYUA01000032">
    <property type="protein sequence ID" value="KAB2589347.1"/>
    <property type="molecule type" value="Genomic_DNA"/>
</dbReference>
<proteinExistence type="predicted"/>
<dbReference type="AlphaFoldDB" id="A0A5N5EFL4"/>
<name>A0A5N5EFL4_9ACTN</name>
<feature type="signal peptide" evidence="1">
    <location>
        <begin position="1"/>
        <end position="44"/>
    </location>
</feature>